<dbReference type="RefSeq" id="WP_171622323.1">
    <property type="nucleotide sequence ID" value="NZ_CBCRZD010000036.1"/>
</dbReference>
<reference evidence="2 3" key="1">
    <citation type="submission" date="2020-05" db="EMBL/GenBank/DDBJ databases">
        <title>Tigecycline resistant gene in Empedobacter stercoris.</title>
        <authorList>
            <person name="Chen Y."/>
            <person name="Cheng Y."/>
            <person name="Zhou K."/>
        </authorList>
    </citation>
    <scope>NUCLEOTIDE SEQUENCE [LARGE SCALE GENOMIC DNA]</scope>
    <source>
        <strain evidence="2 3">ES202</strain>
    </source>
</reference>
<sequence length="160" mass="18528">MTDKKNETNKEREDLFDANVLMSDNTKSNDLKHKGEKKSFLFKSMIFIMVFLLLSILYRGYQLLVTNDYLMRDLLNQDAPEMPSWYPISTIIFGLIGLAGIFLVNKYKRIGVYMVAGSLFISAAIQPEFMADGTLFTMFALFVFIGYGLAIIYPYWYKFK</sequence>
<feature type="transmembrane region" description="Helical" evidence="1">
    <location>
        <begin position="135"/>
        <end position="156"/>
    </location>
</feature>
<evidence type="ECO:0008006" key="4">
    <source>
        <dbReference type="Google" id="ProtNLM"/>
    </source>
</evidence>
<dbReference type="Proteomes" id="UP000580344">
    <property type="component" value="Unassembled WGS sequence"/>
</dbReference>
<organism evidence="2 3">
    <name type="scientific">Empedobacter stercoris</name>
    <dbReference type="NCBI Taxonomy" id="1628248"/>
    <lineage>
        <taxon>Bacteria</taxon>
        <taxon>Pseudomonadati</taxon>
        <taxon>Bacteroidota</taxon>
        <taxon>Flavobacteriia</taxon>
        <taxon>Flavobacteriales</taxon>
        <taxon>Weeksellaceae</taxon>
        <taxon>Empedobacter</taxon>
    </lineage>
</organism>
<evidence type="ECO:0000256" key="1">
    <source>
        <dbReference type="SAM" id="Phobius"/>
    </source>
</evidence>
<feature type="transmembrane region" description="Helical" evidence="1">
    <location>
        <begin position="84"/>
        <end position="104"/>
    </location>
</feature>
<dbReference type="SUPFAM" id="SSF103473">
    <property type="entry name" value="MFS general substrate transporter"/>
    <property type="match status" value="1"/>
</dbReference>
<evidence type="ECO:0000313" key="2">
    <source>
        <dbReference type="EMBL" id="NOJ75005.1"/>
    </source>
</evidence>
<proteinExistence type="predicted"/>
<dbReference type="EMBL" id="JABFOQ010000005">
    <property type="protein sequence ID" value="NOJ75005.1"/>
    <property type="molecule type" value="Genomic_DNA"/>
</dbReference>
<gene>
    <name evidence="2" type="ORF">HMH06_03980</name>
</gene>
<feature type="transmembrane region" description="Helical" evidence="1">
    <location>
        <begin position="40"/>
        <end position="64"/>
    </location>
</feature>
<accession>A0ABX1WK01</accession>
<keyword evidence="1" id="KW-1133">Transmembrane helix</keyword>
<keyword evidence="1" id="KW-0812">Transmembrane</keyword>
<comment type="caution">
    <text evidence="2">The sequence shown here is derived from an EMBL/GenBank/DDBJ whole genome shotgun (WGS) entry which is preliminary data.</text>
</comment>
<keyword evidence="1" id="KW-0472">Membrane</keyword>
<feature type="transmembrane region" description="Helical" evidence="1">
    <location>
        <begin position="111"/>
        <end position="129"/>
    </location>
</feature>
<protein>
    <recommendedName>
        <fullName evidence="4">DoxX family protein</fullName>
    </recommendedName>
</protein>
<evidence type="ECO:0000313" key="3">
    <source>
        <dbReference type="Proteomes" id="UP000580344"/>
    </source>
</evidence>
<name>A0ABX1WK01_9FLAO</name>
<keyword evidence="3" id="KW-1185">Reference proteome</keyword>
<dbReference type="InterPro" id="IPR036259">
    <property type="entry name" value="MFS_trans_sf"/>
</dbReference>